<dbReference type="InterPro" id="IPR005202">
    <property type="entry name" value="TF_GRAS"/>
</dbReference>
<keyword evidence="9" id="KW-0805">Transcription regulation</keyword>
<keyword evidence="16" id="KW-1185">Reference proteome</keyword>
<dbReference type="AlphaFoldDB" id="A0A445H6N8"/>
<dbReference type="Pfam" id="PF00334">
    <property type="entry name" value="NDK"/>
    <property type="match status" value="1"/>
</dbReference>
<reference evidence="15 16" key="1">
    <citation type="submission" date="2018-09" db="EMBL/GenBank/DDBJ databases">
        <title>A high-quality reference genome of wild soybean provides a powerful tool to mine soybean genomes.</title>
        <authorList>
            <person name="Xie M."/>
            <person name="Chung C.Y.L."/>
            <person name="Li M.-W."/>
            <person name="Wong F.-L."/>
            <person name="Chan T.-F."/>
            <person name="Lam H.-M."/>
        </authorList>
    </citation>
    <scope>NUCLEOTIDE SEQUENCE [LARGE SCALE GENOMIC DNA]</scope>
    <source>
        <strain evidence="16">cv. W05</strain>
        <tissue evidence="15">Hypocotyl of etiolated seedlings</tissue>
    </source>
</reference>
<gene>
    <name evidence="15" type="ORF">D0Y65_038911</name>
</gene>
<dbReference type="GO" id="GO:0006241">
    <property type="term" value="P:CTP biosynthetic process"/>
    <property type="evidence" value="ECO:0007669"/>
    <property type="project" value="InterPro"/>
</dbReference>
<feature type="binding site" evidence="12">
    <location>
        <position position="198"/>
    </location>
    <ligand>
        <name>ATP</name>
        <dbReference type="ChEBI" id="CHEBI:30616"/>
    </ligand>
</feature>
<dbReference type="FunFam" id="3.30.70.141:FF:000002">
    <property type="entry name" value="Nucleoside diphosphate kinase"/>
    <property type="match status" value="1"/>
</dbReference>
<evidence type="ECO:0000256" key="1">
    <source>
        <dbReference type="ARBA" id="ARBA00000082"/>
    </source>
</evidence>
<evidence type="ECO:0000256" key="10">
    <source>
        <dbReference type="ARBA" id="ARBA00023163"/>
    </source>
</evidence>
<keyword evidence="8 15" id="KW-0418">Kinase</keyword>
<protein>
    <recommendedName>
        <fullName evidence="6">nucleoside-diphosphate kinase</fullName>
        <ecNumber evidence="6">2.7.4.6</ecNumber>
    </recommendedName>
</protein>
<evidence type="ECO:0000256" key="9">
    <source>
        <dbReference type="ARBA" id="ARBA00023015"/>
    </source>
</evidence>
<feature type="binding site" evidence="12">
    <location>
        <position position="291"/>
    </location>
    <ligand>
        <name>ATP</name>
        <dbReference type="ChEBI" id="CHEBI:30616"/>
    </ligand>
</feature>
<comment type="caution">
    <text evidence="15">The sequence shown here is derived from an EMBL/GenBank/DDBJ whole genome shotgun (WGS) entry which is preliminary data.</text>
</comment>
<evidence type="ECO:0000256" key="13">
    <source>
        <dbReference type="RuleBase" id="RU004011"/>
    </source>
</evidence>
<evidence type="ECO:0000256" key="6">
    <source>
        <dbReference type="ARBA" id="ARBA00012966"/>
    </source>
</evidence>
<accession>A0A445H6N8</accession>
<comment type="cofactor">
    <cofactor evidence="3">
        <name>Mg(2+)</name>
        <dbReference type="ChEBI" id="CHEBI:18420"/>
    </cofactor>
</comment>
<organism evidence="15 16">
    <name type="scientific">Glycine soja</name>
    <name type="common">Wild soybean</name>
    <dbReference type="NCBI Taxonomy" id="3848"/>
    <lineage>
        <taxon>Eukaryota</taxon>
        <taxon>Viridiplantae</taxon>
        <taxon>Streptophyta</taxon>
        <taxon>Embryophyta</taxon>
        <taxon>Tracheophyta</taxon>
        <taxon>Spermatophyta</taxon>
        <taxon>Magnoliopsida</taxon>
        <taxon>eudicotyledons</taxon>
        <taxon>Gunneridae</taxon>
        <taxon>Pentapetalae</taxon>
        <taxon>rosids</taxon>
        <taxon>fabids</taxon>
        <taxon>Fabales</taxon>
        <taxon>Fabaceae</taxon>
        <taxon>Papilionoideae</taxon>
        <taxon>50 kb inversion clade</taxon>
        <taxon>NPAAA clade</taxon>
        <taxon>indigoferoid/millettioid clade</taxon>
        <taxon>Phaseoleae</taxon>
        <taxon>Glycine</taxon>
        <taxon>Glycine subgen. Soja</taxon>
    </lineage>
</organism>
<keyword evidence="11" id="KW-0539">Nucleus</keyword>
<name>A0A445H6N8_GLYSO</name>
<dbReference type="InterPro" id="IPR001564">
    <property type="entry name" value="Nucleoside_diP_kinase"/>
</dbReference>
<dbReference type="CDD" id="cd04413">
    <property type="entry name" value="NDPk_I"/>
    <property type="match status" value="1"/>
</dbReference>
<dbReference type="EC" id="2.7.4.6" evidence="6"/>
<evidence type="ECO:0000256" key="8">
    <source>
        <dbReference type="ARBA" id="ARBA00022777"/>
    </source>
</evidence>
<feature type="active site" description="Pros-phosphohistidine intermediate" evidence="12">
    <location>
        <position position="304"/>
    </location>
</feature>
<dbReference type="SMART" id="SM00562">
    <property type="entry name" value="NDK"/>
    <property type="match status" value="1"/>
</dbReference>
<dbReference type="SUPFAM" id="SSF54919">
    <property type="entry name" value="Nucleoside diphosphate kinase, NDK"/>
    <property type="match status" value="1"/>
</dbReference>
<evidence type="ECO:0000256" key="5">
    <source>
        <dbReference type="ARBA" id="ARBA00008142"/>
    </source>
</evidence>
<evidence type="ECO:0000256" key="3">
    <source>
        <dbReference type="ARBA" id="ARBA00001946"/>
    </source>
</evidence>
<dbReference type="PRINTS" id="PR01243">
    <property type="entry name" value="NUCDPKINASE"/>
</dbReference>
<evidence type="ECO:0000313" key="15">
    <source>
        <dbReference type="EMBL" id="RZB69340.1"/>
    </source>
</evidence>
<comment type="catalytic activity">
    <reaction evidence="1">
        <text>a 2'-deoxyribonucleoside 5'-diphosphate + ATP = a 2'-deoxyribonucleoside 5'-triphosphate + ADP</text>
        <dbReference type="Rhea" id="RHEA:44640"/>
        <dbReference type="ChEBI" id="CHEBI:30616"/>
        <dbReference type="ChEBI" id="CHEBI:61560"/>
        <dbReference type="ChEBI" id="CHEBI:73316"/>
        <dbReference type="ChEBI" id="CHEBI:456216"/>
        <dbReference type="EC" id="2.7.4.6"/>
    </reaction>
</comment>
<sequence>MCSRVAGECVRHLWITGVGLCERLQTIGEELSIYAKNLGINLEFSVVEKNLENLKPEDIKVREKEVLVVNSILQLHCMVKESGGALNLVLQMIHGLGILVVLIRSFLSQPQTEMEAVCGSFWVTSFLPRSPKSTLPLFRSTHQHLTAFPSQSHLFLYHPPPYANAKTLRARTSFKPAIFLPHLIASLEQVDQTYIMVKPDGVQRGLVGEIISRFEKKGFKLTGLKLFECSKELVEEHYKDLKQKLFFPKLIDYITSGPVMCMAWEGVGVVASARKLIGATYPLQAEPGTIRGDLAVQTRRNVVHGSDNPENGKHEIGKASYAILRTCQWNPTSWADYIVKKVTVNTSPEVGADNLCEVLMIDDKDNSFSTPSFRIRYARQDVILAIMISFYVSYGRYEGKSSAVILNFELFHTPTLEMRLVNDALSPLLFIN</sequence>
<dbReference type="GO" id="GO:0005634">
    <property type="term" value="C:nucleus"/>
    <property type="evidence" value="ECO:0007669"/>
    <property type="project" value="UniProtKB-SubCell"/>
</dbReference>
<keyword evidence="10" id="KW-0804">Transcription</keyword>
<dbReference type="GO" id="GO:0006183">
    <property type="term" value="P:GTP biosynthetic process"/>
    <property type="evidence" value="ECO:0007669"/>
    <property type="project" value="InterPro"/>
</dbReference>
<proteinExistence type="inferred from homology"/>
<dbReference type="Proteomes" id="UP000289340">
    <property type="component" value="Chromosome 14"/>
</dbReference>
<comment type="similarity">
    <text evidence="5 12 13">Belongs to the NDK family.</text>
</comment>
<evidence type="ECO:0000256" key="4">
    <source>
        <dbReference type="ARBA" id="ARBA00004123"/>
    </source>
</evidence>
<evidence type="ECO:0000259" key="14">
    <source>
        <dbReference type="SMART" id="SM00562"/>
    </source>
</evidence>
<evidence type="ECO:0000256" key="11">
    <source>
        <dbReference type="ARBA" id="ARBA00023242"/>
    </source>
</evidence>
<dbReference type="Gene3D" id="3.30.70.141">
    <property type="entry name" value="Nucleoside diphosphate kinase-like domain"/>
    <property type="match status" value="1"/>
</dbReference>
<dbReference type="GO" id="GO:0006228">
    <property type="term" value="P:UTP biosynthetic process"/>
    <property type="evidence" value="ECO:0007669"/>
    <property type="project" value="InterPro"/>
</dbReference>
<evidence type="ECO:0000256" key="7">
    <source>
        <dbReference type="ARBA" id="ARBA00022679"/>
    </source>
</evidence>
<comment type="subcellular location">
    <subcellularLocation>
        <location evidence="4">Nucleus</location>
    </subcellularLocation>
</comment>
<dbReference type="InterPro" id="IPR034907">
    <property type="entry name" value="NDK-like_dom"/>
</dbReference>
<dbReference type="EMBL" id="QZWG01000014">
    <property type="protein sequence ID" value="RZB69340.1"/>
    <property type="molecule type" value="Genomic_DNA"/>
</dbReference>
<comment type="catalytic activity">
    <reaction evidence="2">
        <text>a ribonucleoside 5'-diphosphate + ATP = a ribonucleoside 5'-triphosphate + ADP</text>
        <dbReference type="Rhea" id="RHEA:18113"/>
        <dbReference type="ChEBI" id="CHEBI:30616"/>
        <dbReference type="ChEBI" id="CHEBI:57930"/>
        <dbReference type="ChEBI" id="CHEBI:61557"/>
        <dbReference type="ChEBI" id="CHEBI:456216"/>
        <dbReference type="EC" id="2.7.4.6"/>
    </reaction>
</comment>
<feature type="domain" description="Nucleoside diphosphate kinase-like" evidence="14">
    <location>
        <begin position="190"/>
        <end position="323"/>
    </location>
</feature>
<dbReference type="GO" id="GO:0004550">
    <property type="term" value="F:nucleoside diphosphate kinase activity"/>
    <property type="evidence" value="ECO:0007669"/>
    <property type="project" value="UniProtKB-EC"/>
</dbReference>
<evidence type="ECO:0000313" key="16">
    <source>
        <dbReference type="Proteomes" id="UP000289340"/>
    </source>
</evidence>
<dbReference type="GO" id="GO:0042542">
    <property type="term" value="P:response to hydrogen peroxide"/>
    <property type="evidence" value="ECO:0007669"/>
    <property type="project" value="UniProtKB-ARBA"/>
</dbReference>
<keyword evidence="7 15" id="KW-0808">Transferase</keyword>
<dbReference type="PANTHER" id="PTHR11349">
    <property type="entry name" value="NUCLEOSIDE DIPHOSPHATE KINASE"/>
    <property type="match status" value="1"/>
</dbReference>
<dbReference type="InterPro" id="IPR036850">
    <property type="entry name" value="NDK-like_dom_sf"/>
</dbReference>
<dbReference type="Gramene" id="XM_028343754.1">
    <property type="protein sequence ID" value="XP_028199555.1"/>
    <property type="gene ID" value="LOC114384079"/>
</dbReference>
<feature type="binding site" evidence="12">
    <location>
        <position position="246"/>
    </location>
    <ligand>
        <name>ATP</name>
        <dbReference type="ChEBI" id="CHEBI:30616"/>
    </ligand>
</feature>
<feature type="binding site" evidence="12">
    <location>
        <position position="274"/>
    </location>
    <ligand>
        <name>ATP</name>
        <dbReference type="ChEBI" id="CHEBI:30616"/>
    </ligand>
</feature>
<dbReference type="PROSITE" id="PS51374">
    <property type="entry name" value="NDPK_LIKE"/>
    <property type="match status" value="1"/>
</dbReference>
<feature type="binding site" evidence="12">
    <location>
        <position position="301"/>
    </location>
    <ligand>
        <name>ATP</name>
        <dbReference type="ChEBI" id="CHEBI:30616"/>
    </ligand>
</feature>
<evidence type="ECO:0000256" key="2">
    <source>
        <dbReference type="ARBA" id="ARBA00000937"/>
    </source>
</evidence>
<dbReference type="Pfam" id="PF03514">
    <property type="entry name" value="GRAS"/>
    <property type="match status" value="1"/>
</dbReference>
<dbReference type="NCBIfam" id="NF001908">
    <property type="entry name" value="PRK00668.1"/>
    <property type="match status" value="1"/>
</dbReference>
<evidence type="ECO:0000256" key="12">
    <source>
        <dbReference type="PROSITE-ProRule" id="PRU00706"/>
    </source>
</evidence>
<feature type="binding site" evidence="12">
    <location>
        <position position="280"/>
    </location>
    <ligand>
        <name>ATP</name>
        <dbReference type="ChEBI" id="CHEBI:30616"/>
    </ligand>
</feature>